<dbReference type="AlphaFoldDB" id="A0A1Y4M0L1"/>
<evidence type="ECO:0000256" key="1">
    <source>
        <dbReference type="SAM" id="MobiDB-lite"/>
    </source>
</evidence>
<feature type="compositionally biased region" description="Basic and acidic residues" evidence="1">
    <location>
        <begin position="1"/>
        <end position="13"/>
    </location>
</feature>
<dbReference type="EMBL" id="NFKL01000001">
    <property type="protein sequence ID" value="OUP60881.1"/>
    <property type="molecule type" value="Genomic_DNA"/>
</dbReference>
<feature type="compositionally biased region" description="Basic and acidic residues" evidence="1">
    <location>
        <begin position="23"/>
        <end position="79"/>
    </location>
</feature>
<reference evidence="3" key="1">
    <citation type="submission" date="2017-04" db="EMBL/GenBank/DDBJ databases">
        <title>Function of individual gut microbiota members based on whole genome sequencing of pure cultures obtained from chicken caecum.</title>
        <authorList>
            <person name="Medvecky M."/>
            <person name="Cejkova D."/>
            <person name="Polansky O."/>
            <person name="Karasova D."/>
            <person name="Kubasova T."/>
            <person name="Cizek A."/>
            <person name="Rychlik I."/>
        </authorList>
    </citation>
    <scope>NUCLEOTIDE SEQUENCE [LARGE SCALE GENOMIC DNA]</scope>
    <source>
        <strain evidence="3">An179</strain>
    </source>
</reference>
<evidence type="ECO:0000313" key="3">
    <source>
        <dbReference type="Proteomes" id="UP000195326"/>
    </source>
</evidence>
<comment type="caution">
    <text evidence="2">The sequence shown here is derived from an EMBL/GenBank/DDBJ whole genome shotgun (WGS) entry which is preliminary data.</text>
</comment>
<feature type="region of interest" description="Disordered" evidence="1">
    <location>
        <begin position="1"/>
        <end position="98"/>
    </location>
</feature>
<organism evidence="2 3">
    <name type="scientific">Butyricicoccus pullicaecorum</name>
    <dbReference type="NCBI Taxonomy" id="501571"/>
    <lineage>
        <taxon>Bacteria</taxon>
        <taxon>Bacillati</taxon>
        <taxon>Bacillota</taxon>
        <taxon>Clostridia</taxon>
        <taxon>Eubacteriales</taxon>
        <taxon>Butyricicoccaceae</taxon>
        <taxon>Butyricicoccus</taxon>
    </lineage>
</organism>
<dbReference type="Proteomes" id="UP000195326">
    <property type="component" value="Unassembled WGS sequence"/>
</dbReference>
<dbReference type="RefSeq" id="WP_087414100.1">
    <property type="nucleotide sequence ID" value="NZ_NFKL01000001.1"/>
</dbReference>
<name>A0A1Y4M0L1_9FIRM</name>
<evidence type="ECO:0000313" key="2">
    <source>
        <dbReference type="EMBL" id="OUP60881.1"/>
    </source>
</evidence>
<feature type="compositionally biased region" description="Basic and acidic residues" evidence="1">
    <location>
        <begin position="89"/>
        <end position="98"/>
    </location>
</feature>
<accession>A0A1Y4M0L1</accession>
<protein>
    <submittedName>
        <fullName evidence="2">Uncharacterized protein</fullName>
    </submittedName>
</protein>
<gene>
    <name evidence="2" type="ORF">B5F15_01305</name>
</gene>
<sequence>MALKSNDRFENHMDVSSPETIGDAEKISDFSEESHDPYDDKFDEMLDGAEHSFEHDSANIIDDKKATDDTTHHLNDGSKKNNSMMEPAHLGEDSSDKGKVSILTESKVDANFQYGEGGGTQYFIRDASDMKKDGRLVQVSVEPLRYDAEAEPMTTESSNNNHPISKDLRPLNVKETEQLESTIDYDNVGNDADYIAVVDAPLSGEEIHYLDENTLEEGALTRVAGDAKQQRNEDWKQQLSDQESSGGIVFPDGVSNPRELVAGETYYQLSALGYPRESPYFTDRETVDSCRDASGKVDIFSLMKKLQIPPKRDDSGNIYRNYLLTQYVYFPDGRK</sequence>
<proteinExistence type="predicted"/>